<keyword evidence="6 7" id="KW-0472">Membrane</keyword>
<evidence type="ECO:0000256" key="5">
    <source>
        <dbReference type="ARBA" id="ARBA00022989"/>
    </source>
</evidence>
<name>A0A368BUX3_9GAMM</name>
<comment type="subcellular location">
    <subcellularLocation>
        <location evidence="1">Cell membrane</location>
        <topology evidence="1">Multi-pass membrane protein</topology>
    </subcellularLocation>
</comment>
<dbReference type="PANTHER" id="PTHR30487:SF0">
    <property type="entry name" value="PREPILIN LEADER PEPTIDASE_N-METHYLTRANSFERASE-RELATED"/>
    <property type="match status" value="1"/>
</dbReference>
<evidence type="ECO:0000259" key="9">
    <source>
        <dbReference type="Pfam" id="PF06750"/>
    </source>
</evidence>
<dbReference type="InterPro" id="IPR050882">
    <property type="entry name" value="Prepilin_peptidase/N-MTase"/>
</dbReference>
<dbReference type="PANTHER" id="PTHR30487">
    <property type="entry name" value="TYPE 4 PREPILIN-LIKE PROTEINS LEADER PEPTIDE-PROCESSING ENZYME"/>
    <property type="match status" value="1"/>
</dbReference>
<dbReference type="InterPro" id="IPR010627">
    <property type="entry name" value="Prepilin_pept_A24_N"/>
</dbReference>
<feature type="transmembrane region" description="Helical" evidence="7">
    <location>
        <begin position="111"/>
        <end position="129"/>
    </location>
</feature>
<evidence type="ECO:0000256" key="2">
    <source>
        <dbReference type="ARBA" id="ARBA00005801"/>
    </source>
</evidence>
<organism evidence="10 11">
    <name type="scientific">SAR86 cluster bacterium</name>
    <dbReference type="NCBI Taxonomy" id="2030880"/>
    <lineage>
        <taxon>Bacteria</taxon>
        <taxon>Pseudomonadati</taxon>
        <taxon>Pseudomonadota</taxon>
        <taxon>Gammaproteobacteria</taxon>
        <taxon>SAR86 cluster</taxon>
    </lineage>
</organism>
<keyword evidence="3" id="KW-1003">Cell membrane</keyword>
<accession>A0A368BUX3</accession>
<evidence type="ECO:0000256" key="7">
    <source>
        <dbReference type="SAM" id="Phobius"/>
    </source>
</evidence>
<feature type="transmembrane region" description="Helical" evidence="7">
    <location>
        <begin position="86"/>
        <end position="104"/>
    </location>
</feature>
<feature type="transmembrane region" description="Helical" evidence="7">
    <location>
        <begin position="135"/>
        <end position="156"/>
    </location>
</feature>
<comment type="similarity">
    <text evidence="2">Belongs to the peptidase A24 family.</text>
</comment>
<evidence type="ECO:0000256" key="3">
    <source>
        <dbReference type="ARBA" id="ARBA00022475"/>
    </source>
</evidence>
<feature type="domain" description="Prepilin type IV endopeptidase peptidase" evidence="8">
    <location>
        <begin position="94"/>
        <end position="199"/>
    </location>
</feature>
<gene>
    <name evidence="10" type="ORF">DBW96_03195</name>
</gene>
<dbReference type="Pfam" id="PF01478">
    <property type="entry name" value="Peptidase_A24"/>
    <property type="match status" value="1"/>
</dbReference>
<evidence type="ECO:0000313" key="11">
    <source>
        <dbReference type="Proteomes" id="UP000253307"/>
    </source>
</evidence>
<evidence type="ECO:0000256" key="4">
    <source>
        <dbReference type="ARBA" id="ARBA00022692"/>
    </source>
</evidence>
<feature type="transmembrane region" description="Helical" evidence="7">
    <location>
        <begin position="211"/>
        <end position="230"/>
    </location>
</feature>
<reference evidence="10 11" key="1">
    <citation type="journal article" date="2018" name="Microbiome">
        <title>Fine metagenomic profile of the Mediterranean stratified and mixed water columns revealed by assembly and recruitment.</title>
        <authorList>
            <person name="Haro-Moreno J.M."/>
            <person name="Lopez-Perez M."/>
            <person name="De La Torre J.R."/>
            <person name="Picazo A."/>
            <person name="Camacho A."/>
            <person name="Rodriguez-Valera F."/>
        </authorList>
    </citation>
    <scope>NUCLEOTIDE SEQUENCE [LARGE SCALE GENOMIC DNA]</scope>
    <source>
        <strain evidence="10">MED-G82</strain>
    </source>
</reference>
<protein>
    <submittedName>
        <fullName evidence="10">Prepilin peptidase</fullName>
    </submittedName>
</protein>
<feature type="domain" description="Prepilin peptidase A24 N-terminal" evidence="9">
    <location>
        <begin position="1"/>
        <end position="79"/>
    </location>
</feature>
<evidence type="ECO:0000313" key="10">
    <source>
        <dbReference type="EMBL" id="RCL40674.1"/>
    </source>
</evidence>
<evidence type="ECO:0000256" key="1">
    <source>
        <dbReference type="ARBA" id="ARBA00004651"/>
    </source>
</evidence>
<keyword evidence="5 7" id="KW-1133">Transmembrane helix</keyword>
<feature type="transmembrane region" description="Helical" evidence="7">
    <location>
        <begin position="168"/>
        <end position="191"/>
    </location>
</feature>
<evidence type="ECO:0000259" key="8">
    <source>
        <dbReference type="Pfam" id="PF01478"/>
    </source>
</evidence>
<sequence>MCLGSFASVLIYRIPRDINLLLPASHCSHCKKSLKPLHLIPVISYVFLGGKCHFCNHKISRLYLLNEIFITTLAVLTIYLTGIYSIHGWLVIGLILCLYVQAVIDLRVLFLSTYLSGIICFLGIVLNYLNFYTTIIDSFLGIILGFSSLWLINYIYKKIKGFDGIGSGDFLLLGAVGGVFGSSSLGVILLVSSILSLGLYIFTKNDHGERIPLGTGIASSSIIFLFLIILNL</sequence>
<dbReference type="Proteomes" id="UP000253307">
    <property type="component" value="Unassembled WGS sequence"/>
</dbReference>
<dbReference type="AlphaFoldDB" id="A0A368BUX3"/>
<comment type="caution">
    <text evidence="10">The sequence shown here is derived from an EMBL/GenBank/DDBJ whole genome shotgun (WGS) entry which is preliminary data.</text>
</comment>
<dbReference type="GO" id="GO:0004190">
    <property type="term" value="F:aspartic-type endopeptidase activity"/>
    <property type="evidence" value="ECO:0007669"/>
    <property type="project" value="InterPro"/>
</dbReference>
<keyword evidence="4 7" id="KW-0812">Transmembrane</keyword>
<dbReference type="InterPro" id="IPR000045">
    <property type="entry name" value="Prepilin_IV_endopep_pep"/>
</dbReference>
<dbReference type="GO" id="GO:0006465">
    <property type="term" value="P:signal peptide processing"/>
    <property type="evidence" value="ECO:0007669"/>
    <property type="project" value="TreeGrafter"/>
</dbReference>
<dbReference type="EMBL" id="QOPE01000022">
    <property type="protein sequence ID" value="RCL40674.1"/>
    <property type="molecule type" value="Genomic_DNA"/>
</dbReference>
<evidence type="ECO:0000256" key="6">
    <source>
        <dbReference type="ARBA" id="ARBA00023136"/>
    </source>
</evidence>
<proteinExistence type="inferred from homology"/>
<dbReference type="Pfam" id="PF06750">
    <property type="entry name" value="A24_N_bact"/>
    <property type="match status" value="1"/>
</dbReference>
<dbReference type="GO" id="GO:0005886">
    <property type="term" value="C:plasma membrane"/>
    <property type="evidence" value="ECO:0007669"/>
    <property type="project" value="UniProtKB-SubCell"/>
</dbReference>